<protein>
    <submittedName>
        <fullName evidence="4">Stomatin-like protein 1</fullName>
    </submittedName>
</protein>
<dbReference type="PANTHER" id="PTHR10264">
    <property type="entry name" value="BAND 7 PROTEIN-RELATED"/>
    <property type="match status" value="1"/>
</dbReference>
<comment type="similarity">
    <text evidence="1">Belongs to the band 7/mec-2 family.</text>
</comment>
<dbReference type="InterPro" id="IPR036013">
    <property type="entry name" value="Band_7/SPFH_dom_sf"/>
</dbReference>
<evidence type="ECO:0000313" key="4">
    <source>
        <dbReference type="EMBL" id="KHN77584.1"/>
    </source>
</evidence>
<dbReference type="SUPFAM" id="SSF55718">
    <property type="entry name" value="SCP-like"/>
    <property type="match status" value="1"/>
</dbReference>
<accession>A0A0B2V7U7</accession>
<dbReference type="InterPro" id="IPR001107">
    <property type="entry name" value="Band_7"/>
</dbReference>
<dbReference type="PANTHER" id="PTHR10264:SF28">
    <property type="entry name" value="BAND 7 DOMAIN-CONTAINING PROTEIN"/>
    <property type="match status" value="1"/>
</dbReference>
<feature type="domain" description="Band 7" evidence="3">
    <location>
        <begin position="107"/>
        <end position="270"/>
    </location>
</feature>
<sequence length="434" mass="48448">MMQRTDYSLLGENNETAEVEEEEDWRLKYRSAFTYADYNDLDNMGYEPPKRYSTQVGARYQRFTYSSVGASLPEADPPSLQTTAVEGVFVALSFFIFLLTLPLSLLFSLKFVGDFERLVVLRLGRAQKTRGPGATVVLPCIDTCTKVDLRVSAFNVPPMQIITVDRGLVELGATVFLQIKDALAAVCAVRERNQSTRTLAVATLHRVVCKRRVCDIVSGHARRELAGILQDELSELTMSWGVQITKVEVSEVKVIKEGENIALTTFKKIMKSDFGNQVLQTITTTVQEFIAEQQEKEHNLIELSPTTETKPQKEEIQCEHSPNECSVDVDELLGTISMVLDERLVALVGHVFQVNCEGVDEFYVDLKTASGSCSRGRHSNADVTFCLDRAVFIDILKKRISPTQAYLCGALKIIGPIQAAMKLTFLADRINELL</sequence>
<dbReference type="OMA" id="AMHFLSH"/>
<dbReference type="EMBL" id="JPKZ01002265">
    <property type="protein sequence ID" value="KHN77584.1"/>
    <property type="molecule type" value="Genomic_DNA"/>
</dbReference>
<dbReference type="SMART" id="SM00244">
    <property type="entry name" value="PHB"/>
    <property type="match status" value="1"/>
</dbReference>
<dbReference type="Pfam" id="PF01145">
    <property type="entry name" value="Band_7"/>
    <property type="match status" value="1"/>
</dbReference>
<dbReference type="PRINTS" id="PR00721">
    <property type="entry name" value="STOMATIN"/>
</dbReference>
<dbReference type="GO" id="GO:0009898">
    <property type="term" value="C:cytoplasmic side of plasma membrane"/>
    <property type="evidence" value="ECO:0007669"/>
    <property type="project" value="UniProtKB-ARBA"/>
</dbReference>
<gene>
    <name evidence="4" type="primary">STOML1</name>
    <name evidence="4" type="ORF">Tcan_14321</name>
</gene>
<dbReference type="SUPFAM" id="SSF117892">
    <property type="entry name" value="Band 7/SPFH domain"/>
    <property type="match status" value="1"/>
</dbReference>
<name>A0A0B2V7U7_TOXCA</name>
<dbReference type="STRING" id="6265.A0A0B2V7U7"/>
<dbReference type="Gene3D" id="3.30.479.30">
    <property type="entry name" value="Band 7 domain"/>
    <property type="match status" value="1"/>
</dbReference>
<evidence type="ECO:0000256" key="2">
    <source>
        <dbReference type="SAM" id="Phobius"/>
    </source>
</evidence>
<comment type="caution">
    <text evidence="4">The sequence shown here is derived from an EMBL/GenBank/DDBJ whole genome shotgun (WGS) entry which is preliminary data.</text>
</comment>
<organism evidence="4 5">
    <name type="scientific">Toxocara canis</name>
    <name type="common">Canine roundworm</name>
    <dbReference type="NCBI Taxonomy" id="6265"/>
    <lineage>
        <taxon>Eukaryota</taxon>
        <taxon>Metazoa</taxon>
        <taxon>Ecdysozoa</taxon>
        <taxon>Nematoda</taxon>
        <taxon>Chromadorea</taxon>
        <taxon>Rhabditida</taxon>
        <taxon>Spirurina</taxon>
        <taxon>Ascaridomorpha</taxon>
        <taxon>Ascaridoidea</taxon>
        <taxon>Toxocaridae</taxon>
        <taxon>Toxocara</taxon>
    </lineage>
</organism>
<reference evidence="4 5" key="1">
    <citation type="submission" date="2014-11" db="EMBL/GenBank/DDBJ databases">
        <title>Genetic blueprint of the zoonotic pathogen Toxocara canis.</title>
        <authorList>
            <person name="Zhu X.-Q."/>
            <person name="Korhonen P.K."/>
            <person name="Cai H."/>
            <person name="Young N.D."/>
            <person name="Nejsum P."/>
            <person name="von Samson-Himmelstjerna G."/>
            <person name="Boag P.R."/>
            <person name="Tan P."/>
            <person name="Li Q."/>
            <person name="Min J."/>
            <person name="Yang Y."/>
            <person name="Wang X."/>
            <person name="Fang X."/>
            <person name="Hall R.S."/>
            <person name="Hofmann A."/>
            <person name="Sternberg P.W."/>
            <person name="Jex A.R."/>
            <person name="Gasser R.B."/>
        </authorList>
    </citation>
    <scope>NUCLEOTIDE SEQUENCE [LARGE SCALE GENOMIC DNA]</scope>
    <source>
        <strain evidence="4">PN_DK_2014</strain>
    </source>
</reference>
<keyword evidence="5" id="KW-1185">Reference proteome</keyword>
<keyword evidence="2" id="KW-0812">Transmembrane</keyword>
<keyword evidence="2" id="KW-0472">Membrane</keyword>
<dbReference type="Gene3D" id="3.30.1050.10">
    <property type="entry name" value="SCP2 sterol-binding domain"/>
    <property type="match status" value="1"/>
</dbReference>
<dbReference type="InterPro" id="IPR043202">
    <property type="entry name" value="Band-7_stomatin-like"/>
</dbReference>
<evidence type="ECO:0000256" key="1">
    <source>
        <dbReference type="ARBA" id="ARBA00008164"/>
    </source>
</evidence>
<dbReference type="AlphaFoldDB" id="A0A0B2V7U7"/>
<evidence type="ECO:0000259" key="3">
    <source>
        <dbReference type="SMART" id="SM00244"/>
    </source>
</evidence>
<keyword evidence="2" id="KW-1133">Transmembrane helix</keyword>
<dbReference type="InterPro" id="IPR003033">
    <property type="entry name" value="SCP2_sterol-bd_dom"/>
</dbReference>
<dbReference type="InterPro" id="IPR036527">
    <property type="entry name" value="SCP2_sterol-bd_dom_sf"/>
</dbReference>
<feature type="transmembrane region" description="Helical" evidence="2">
    <location>
        <begin position="88"/>
        <end position="112"/>
    </location>
</feature>
<dbReference type="OrthoDB" id="3592703at2759"/>
<evidence type="ECO:0000313" key="5">
    <source>
        <dbReference type="Proteomes" id="UP000031036"/>
    </source>
</evidence>
<dbReference type="FunFam" id="3.30.479.30:FF:000004">
    <property type="entry name" value="Putative membrane protease family, stomatin"/>
    <property type="match status" value="1"/>
</dbReference>
<dbReference type="InterPro" id="IPR001972">
    <property type="entry name" value="Stomatin_HflK_fam"/>
</dbReference>
<dbReference type="Pfam" id="PF02036">
    <property type="entry name" value="SCP2"/>
    <property type="match status" value="1"/>
</dbReference>
<proteinExistence type="inferred from homology"/>
<dbReference type="Proteomes" id="UP000031036">
    <property type="component" value="Unassembled WGS sequence"/>
</dbReference>